<dbReference type="Proteomes" id="UP000481852">
    <property type="component" value="Unassembled WGS sequence"/>
</dbReference>
<keyword evidence="2" id="KW-1185">Reference proteome</keyword>
<dbReference type="EMBL" id="VULZ01000001">
    <property type="protein sequence ID" value="MSS13787.1"/>
    <property type="molecule type" value="Genomic_DNA"/>
</dbReference>
<organism evidence="1 2">
    <name type="scientific">Porcincola intestinalis</name>
    <dbReference type="NCBI Taxonomy" id="2606632"/>
    <lineage>
        <taxon>Bacteria</taxon>
        <taxon>Bacillati</taxon>
        <taxon>Bacillota</taxon>
        <taxon>Clostridia</taxon>
        <taxon>Lachnospirales</taxon>
        <taxon>Lachnospiraceae</taxon>
        <taxon>Porcincola</taxon>
    </lineage>
</organism>
<evidence type="ECO:0000313" key="2">
    <source>
        <dbReference type="Proteomes" id="UP000481852"/>
    </source>
</evidence>
<dbReference type="RefSeq" id="WP_154522255.1">
    <property type="nucleotide sequence ID" value="NZ_VULZ01000001.1"/>
</dbReference>
<accession>A0A6L5X2R9</accession>
<evidence type="ECO:0000313" key="1">
    <source>
        <dbReference type="EMBL" id="MSS13787.1"/>
    </source>
</evidence>
<proteinExistence type="predicted"/>
<gene>
    <name evidence="1" type="ORF">FYJ35_01810</name>
</gene>
<sequence>MAYADYGYYMSSFSEREGNLSEGEFLRFERMAELELDQATMGRVSRLKELPSQVKDCACAIAEVLGNAARLSHDYTGQGLAGPLASWSNDGQSGSVDLTQSRYTESGVRKEIRRLCRLYLARTGLLYAGTNCYES</sequence>
<comment type="caution">
    <text evidence="1">The sequence shown here is derived from an EMBL/GenBank/DDBJ whole genome shotgun (WGS) entry which is preliminary data.</text>
</comment>
<protein>
    <submittedName>
        <fullName evidence="1">Uncharacterized protein</fullName>
    </submittedName>
</protein>
<reference evidence="1 2" key="1">
    <citation type="submission" date="2019-08" db="EMBL/GenBank/DDBJ databases">
        <title>In-depth cultivation of the pig gut microbiome towards novel bacterial diversity and tailored functional studies.</title>
        <authorList>
            <person name="Wylensek D."/>
            <person name="Hitch T.C.A."/>
            <person name="Clavel T."/>
        </authorList>
    </citation>
    <scope>NUCLEOTIDE SEQUENCE [LARGE SCALE GENOMIC DNA]</scope>
    <source>
        <strain evidence="1 2">Oil+RF-744-WCA-WT-11</strain>
    </source>
</reference>
<dbReference type="AlphaFoldDB" id="A0A6L5X2R9"/>
<name>A0A6L5X2R9_9FIRM</name>